<feature type="transmembrane region" description="Helical" evidence="1">
    <location>
        <begin position="64"/>
        <end position="84"/>
    </location>
</feature>
<keyword evidence="1" id="KW-0472">Membrane</keyword>
<sequence>MRSFSLGSPYAPIYSSVILRLQEDGILHALKERWWTPEGERCPPEEKKVGKITNELSLVNVGGIFLVLLAGTGSACVLVVIEFITKSRHRRVSLSSSIGSRTDQLAPIKPQPKTECHVTSKVDIFLSHYRCQEEVDATRVPFRYEDGHFAHID</sequence>
<dbReference type="AlphaFoldDB" id="A0A8X6V687"/>
<keyword evidence="1" id="KW-1133">Transmembrane helix</keyword>
<keyword evidence="1" id="KW-0812">Transmembrane</keyword>
<proteinExistence type="predicted"/>
<keyword evidence="3" id="KW-1185">Reference proteome</keyword>
<evidence type="ECO:0000313" key="3">
    <source>
        <dbReference type="Proteomes" id="UP000887159"/>
    </source>
</evidence>
<organism evidence="2 3">
    <name type="scientific">Trichonephila clavipes</name>
    <name type="common">Golden silk orbweaver</name>
    <name type="synonym">Nephila clavipes</name>
    <dbReference type="NCBI Taxonomy" id="2585209"/>
    <lineage>
        <taxon>Eukaryota</taxon>
        <taxon>Metazoa</taxon>
        <taxon>Ecdysozoa</taxon>
        <taxon>Arthropoda</taxon>
        <taxon>Chelicerata</taxon>
        <taxon>Arachnida</taxon>
        <taxon>Araneae</taxon>
        <taxon>Araneomorphae</taxon>
        <taxon>Entelegynae</taxon>
        <taxon>Araneoidea</taxon>
        <taxon>Nephilidae</taxon>
        <taxon>Trichonephila</taxon>
    </lineage>
</organism>
<comment type="caution">
    <text evidence="2">The sequence shown here is derived from an EMBL/GenBank/DDBJ whole genome shotgun (WGS) entry which is preliminary data.</text>
</comment>
<evidence type="ECO:0000313" key="2">
    <source>
        <dbReference type="EMBL" id="GFX94664.1"/>
    </source>
</evidence>
<evidence type="ECO:0000256" key="1">
    <source>
        <dbReference type="SAM" id="Phobius"/>
    </source>
</evidence>
<protein>
    <submittedName>
        <fullName evidence="2">PBPe domain-containing protein</fullName>
    </submittedName>
</protein>
<name>A0A8X6V687_TRICX</name>
<dbReference type="Proteomes" id="UP000887159">
    <property type="component" value="Unassembled WGS sequence"/>
</dbReference>
<gene>
    <name evidence="2" type="ORF">TNCV_3088931</name>
</gene>
<reference evidence="2" key="1">
    <citation type="submission" date="2020-08" db="EMBL/GenBank/DDBJ databases">
        <title>Multicomponent nature underlies the extraordinary mechanical properties of spider dragline silk.</title>
        <authorList>
            <person name="Kono N."/>
            <person name="Nakamura H."/>
            <person name="Mori M."/>
            <person name="Yoshida Y."/>
            <person name="Ohtoshi R."/>
            <person name="Malay A.D."/>
            <person name="Moran D.A.P."/>
            <person name="Tomita M."/>
            <person name="Numata K."/>
            <person name="Arakawa K."/>
        </authorList>
    </citation>
    <scope>NUCLEOTIDE SEQUENCE</scope>
</reference>
<dbReference type="EMBL" id="BMAU01021178">
    <property type="protein sequence ID" value="GFX94664.1"/>
    <property type="molecule type" value="Genomic_DNA"/>
</dbReference>
<accession>A0A8X6V687</accession>